<name>A0ABU1NBM7_9BURK</name>
<accession>A0ABU1NBM7</accession>
<keyword evidence="2" id="KW-1185">Reference proteome</keyword>
<evidence type="ECO:0000313" key="1">
    <source>
        <dbReference type="EMBL" id="MDR6535857.1"/>
    </source>
</evidence>
<proteinExistence type="predicted"/>
<protein>
    <submittedName>
        <fullName evidence="1">Uncharacterized protein</fullName>
    </submittedName>
</protein>
<comment type="caution">
    <text evidence="1">The sequence shown here is derived from an EMBL/GenBank/DDBJ whole genome shotgun (WGS) entry which is preliminary data.</text>
</comment>
<sequence>MSFAIESVLAELRSAPARAGFDFERAAAGLSTSPELELLSTGFCLRAISGVAPLVPIAGCVGGVVGLGVDVSSLPPVAGWVGGAPGAAVWAVAQKDASARQVATSAVLIVDIVRLLEAKQ</sequence>
<dbReference type="Proteomes" id="UP001184230">
    <property type="component" value="Unassembled WGS sequence"/>
</dbReference>
<evidence type="ECO:0000313" key="2">
    <source>
        <dbReference type="Proteomes" id="UP001184230"/>
    </source>
</evidence>
<dbReference type="EMBL" id="JAVDRF010000003">
    <property type="protein sequence ID" value="MDR6535857.1"/>
    <property type="molecule type" value="Genomic_DNA"/>
</dbReference>
<organism evidence="1 2">
    <name type="scientific">Variovorax soli</name>
    <dbReference type="NCBI Taxonomy" id="376815"/>
    <lineage>
        <taxon>Bacteria</taxon>
        <taxon>Pseudomonadati</taxon>
        <taxon>Pseudomonadota</taxon>
        <taxon>Betaproteobacteria</taxon>
        <taxon>Burkholderiales</taxon>
        <taxon>Comamonadaceae</taxon>
        <taxon>Variovorax</taxon>
    </lineage>
</organism>
<dbReference type="RefSeq" id="WP_309900332.1">
    <property type="nucleotide sequence ID" value="NZ_JAVDRF010000003.1"/>
</dbReference>
<gene>
    <name evidence="1" type="ORF">J2739_001627</name>
</gene>
<reference evidence="1 2" key="1">
    <citation type="submission" date="2023-07" db="EMBL/GenBank/DDBJ databases">
        <title>Sorghum-associated microbial communities from plants grown in Nebraska, USA.</title>
        <authorList>
            <person name="Schachtman D."/>
        </authorList>
    </citation>
    <scope>NUCLEOTIDE SEQUENCE [LARGE SCALE GENOMIC DNA]</scope>
    <source>
        <strain evidence="1 2">DS1781</strain>
    </source>
</reference>